<feature type="compositionally biased region" description="Polar residues" evidence="11">
    <location>
        <begin position="237"/>
        <end position="248"/>
    </location>
</feature>
<evidence type="ECO:0000256" key="2">
    <source>
        <dbReference type="ARBA" id="ARBA00009865"/>
    </source>
</evidence>
<dbReference type="GO" id="GO:0000977">
    <property type="term" value="F:RNA polymerase II transcription regulatory region sequence-specific DNA binding"/>
    <property type="evidence" value="ECO:0007669"/>
    <property type="project" value="InterPro"/>
</dbReference>
<evidence type="ECO:0000256" key="8">
    <source>
        <dbReference type="ARBA" id="ARBA00023295"/>
    </source>
</evidence>
<feature type="compositionally biased region" description="Low complexity" evidence="11">
    <location>
        <begin position="205"/>
        <end position="217"/>
    </location>
</feature>
<reference evidence="13 14" key="1">
    <citation type="journal article" date="2011" name="PLoS Pathog.">
        <title>Endophytic Life Strategies Decoded by Genome and Transcriptome Analyses of the Mutualistic Root Symbiont Piriformospora indica.</title>
        <authorList>
            <person name="Zuccaro A."/>
            <person name="Lahrmann U."/>
            <person name="Guldener U."/>
            <person name="Langen G."/>
            <person name="Pfiffi S."/>
            <person name="Biedenkopf D."/>
            <person name="Wong P."/>
            <person name="Samans B."/>
            <person name="Grimm C."/>
            <person name="Basiewicz M."/>
            <person name="Murat C."/>
            <person name="Martin F."/>
            <person name="Kogel K.H."/>
        </authorList>
    </citation>
    <scope>NUCLEOTIDE SEQUENCE [LARGE SCALE GENOMIC DNA]</scope>
    <source>
        <strain evidence="13 14">DSM 11827</strain>
    </source>
</reference>
<dbReference type="SUPFAM" id="SSF49899">
    <property type="entry name" value="Concanavalin A-like lectins/glucanases"/>
    <property type="match status" value="1"/>
</dbReference>
<dbReference type="PANTHER" id="PTHR42812:SF16">
    <property type="entry name" value="HYDROLASE, PUTATIVE (AFU_ORTHOLOGUE AFUA_7G06110)-RELATED"/>
    <property type="match status" value="1"/>
</dbReference>
<dbReference type="GO" id="GO:0004553">
    <property type="term" value="F:hydrolase activity, hydrolyzing O-glycosyl compounds"/>
    <property type="evidence" value="ECO:0007669"/>
    <property type="project" value="InterPro"/>
</dbReference>
<feature type="compositionally biased region" description="Polar residues" evidence="11">
    <location>
        <begin position="183"/>
        <end position="197"/>
    </location>
</feature>
<comment type="caution">
    <text evidence="13">The sequence shown here is derived from an EMBL/GenBank/DDBJ whole genome shotgun (WGS) entry which is preliminary data.</text>
</comment>
<protein>
    <submittedName>
        <fullName evidence="13">Related to glycosyl hydrolase, putative-Aspergillus fumigatus</fullName>
    </submittedName>
</protein>
<evidence type="ECO:0000256" key="1">
    <source>
        <dbReference type="ARBA" id="ARBA00004123"/>
    </source>
</evidence>
<keyword evidence="3 13" id="KW-0378">Hydrolase</keyword>
<dbReference type="PRINTS" id="PR00404">
    <property type="entry name" value="MADSDOMAIN"/>
</dbReference>
<dbReference type="PANTHER" id="PTHR42812">
    <property type="entry name" value="BETA-XYLOSIDASE"/>
    <property type="match status" value="1"/>
</dbReference>
<dbReference type="InterPro" id="IPR041542">
    <property type="entry name" value="GH43_C2"/>
</dbReference>
<feature type="region of interest" description="Disordered" evidence="11">
    <location>
        <begin position="309"/>
        <end position="348"/>
    </location>
</feature>
<evidence type="ECO:0000256" key="7">
    <source>
        <dbReference type="ARBA" id="ARBA00023242"/>
    </source>
</evidence>
<keyword evidence="4" id="KW-0805">Transcription regulation</keyword>
<dbReference type="GO" id="GO:0005975">
    <property type="term" value="P:carbohydrate metabolic process"/>
    <property type="evidence" value="ECO:0007669"/>
    <property type="project" value="InterPro"/>
</dbReference>
<dbReference type="OrthoDB" id="2139957at2759"/>
<dbReference type="InParanoid" id="G4TEG8"/>
<keyword evidence="8" id="KW-0326">Glycosidase</keyword>
<dbReference type="SUPFAM" id="SSF75005">
    <property type="entry name" value="Arabinanase/levansucrase/invertase"/>
    <property type="match status" value="1"/>
</dbReference>
<feature type="region of interest" description="Disordered" evidence="11">
    <location>
        <begin position="509"/>
        <end position="529"/>
    </location>
</feature>
<name>G4TEG8_SERID</name>
<dbReference type="HOGENOM" id="CLU_294937_0_0_1"/>
<dbReference type="GO" id="GO:0045944">
    <property type="term" value="P:positive regulation of transcription by RNA polymerase II"/>
    <property type="evidence" value="ECO:0007669"/>
    <property type="project" value="InterPro"/>
</dbReference>
<dbReference type="CDD" id="cd18617">
    <property type="entry name" value="GH43_XynB-like"/>
    <property type="match status" value="1"/>
</dbReference>
<evidence type="ECO:0000256" key="11">
    <source>
        <dbReference type="SAM" id="MobiDB-lite"/>
    </source>
</evidence>
<dbReference type="Gene3D" id="3.40.1810.10">
    <property type="entry name" value="Transcription factor, MADS-box"/>
    <property type="match status" value="1"/>
</dbReference>
<comment type="similarity">
    <text evidence="2">Belongs to the glycosyl hydrolase 43 family.</text>
</comment>
<keyword evidence="7" id="KW-0539">Nucleus</keyword>
<feature type="region of interest" description="Disordered" evidence="11">
    <location>
        <begin position="80"/>
        <end position="248"/>
    </location>
</feature>
<dbReference type="SUPFAM" id="SSF55455">
    <property type="entry name" value="SRF-like"/>
    <property type="match status" value="1"/>
</dbReference>
<evidence type="ECO:0000256" key="5">
    <source>
        <dbReference type="ARBA" id="ARBA00023125"/>
    </source>
</evidence>
<gene>
    <name evidence="13" type="ORF">PIIN_03660</name>
</gene>
<dbReference type="STRING" id="1109443.G4TEG8"/>
<dbReference type="Gene3D" id="2.115.10.20">
    <property type="entry name" value="Glycosyl hydrolase domain, family 43"/>
    <property type="match status" value="1"/>
</dbReference>
<evidence type="ECO:0000259" key="12">
    <source>
        <dbReference type="PROSITE" id="PS50066"/>
    </source>
</evidence>
<evidence type="ECO:0000313" key="13">
    <source>
        <dbReference type="EMBL" id="CCA69719.1"/>
    </source>
</evidence>
<keyword evidence="6" id="KW-0804">Transcription</keyword>
<dbReference type="GO" id="GO:0005634">
    <property type="term" value="C:nucleus"/>
    <property type="evidence" value="ECO:0007669"/>
    <property type="project" value="UniProtKB-SubCell"/>
</dbReference>
<feature type="domain" description="MADS-box" evidence="12">
    <location>
        <begin position="1"/>
        <end position="52"/>
    </location>
</feature>
<dbReference type="InterPro" id="IPR036879">
    <property type="entry name" value="TF_MADSbox_sf"/>
</dbReference>
<feature type="compositionally biased region" description="Polar residues" evidence="11">
    <location>
        <begin position="509"/>
        <end position="522"/>
    </location>
</feature>
<feature type="compositionally biased region" description="Low complexity" evidence="11">
    <location>
        <begin position="153"/>
        <end position="163"/>
    </location>
</feature>
<dbReference type="EMBL" id="CAFZ01000061">
    <property type="protein sequence ID" value="CCA69719.1"/>
    <property type="molecule type" value="Genomic_DNA"/>
</dbReference>
<sequence length="1027" mass="110849">MGRRKIEIQPITHERNRSVTFLKRKNGLFKKAYELGVLCSVDVAIIIFNPAGTSNKLFEFTSTDLDGLIRRRADFTGERDTKTSYDFNAPGGARKANGAGGMPFASNDGRGGGDSDDDDDEGDEDDGDSFIPGQLGTSAKMLAPTGGNKRTSSRAAAVAATASLKSRHHSNGRRSDVDDFDDGTTTAGPQNVAQTPTSDDELHPNSRNRPNGRRSVNAPMDGQRNDRDTPTDIWKSDSWNRGSQGQPTMSAQELFLAAAAAAAAANSNNSNSNASGSGGAGSGLPFPLSQLTPQQLAALTPQQLSALASSAVNQQQQQQQQSGGYGNSFGNGYSSRDHDSRTNSSSNSYGGALNHLNLNLGASASVGSFSASNSYTSSLSPSLPPLHQSHQQHQHSSLPSGRLGTLNLNLSGLNTLAGLGSLGNLGGSNPLSGLQLGGLNLNLNAALGGLGLLGGASGAPNNSMRDFGPNSSSALRDLGTLRDLGSFSSNSGGGANGMIGTPIRKLNSSTVRSQNDSSTSNVGGDEGSCPGVPIYHSTDLIKWEVIGHALNRPSQLDLRGTAPSGGVFAPTLRYNQKTDTFYMVTTPFHVISPPDNTTLLPRSFYVSTKNIFDETAWSDPIWVDQWGIDPDLFFDDDGKVYFTSTFGSTDLGYPDSGYFAIWTTEIDIKTGNSLTEARFQVQSQYTNPRLTEAPHLFKLNGKYHLITADSGTDIDHKTVHYMGDTPYGPWKADPNNPLLFNGRDRSQPILATGHADLVQTPGGDWYAVFLATRPQNPTNSTGHPQLGRETFMAPAKWTSDGWLKINDGKDITFDMPGLYNLQPPKIWRDDFRGKFADKAWYTQRTPYKKFHSFVPGGLRLHPNVYTLSDRETPAAFFRKQKDLNVVFSAELDFKPTSTRHEAGITVFLSIWYHNEVGITLHPDTKERTLFVKTRTGPNADLTTKYVPLTRPGPVKLFIKAEPNQYSLGYAVGPGPAKYLAQVDNQWLQSYVQGWQNFVGAHFGVYASANKLPALVSADFKYVQTELQ</sequence>
<evidence type="ECO:0000256" key="6">
    <source>
        <dbReference type="ARBA" id="ARBA00023163"/>
    </source>
</evidence>
<dbReference type="PROSITE" id="PS50066">
    <property type="entry name" value="MADS_BOX_2"/>
    <property type="match status" value="1"/>
</dbReference>
<dbReference type="AlphaFoldDB" id="G4TEG8"/>
<feature type="region of interest" description="Disordered" evidence="11">
    <location>
        <begin position="374"/>
        <end position="401"/>
    </location>
</feature>
<keyword evidence="5" id="KW-0238">DNA-binding</keyword>
<dbReference type="InterPro" id="IPR013320">
    <property type="entry name" value="ConA-like_dom_sf"/>
</dbReference>
<dbReference type="CDD" id="cd00265">
    <property type="entry name" value="MADS_MEF2_like"/>
    <property type="match status" value="1"/>
</dbReference>
<comment type="subcellular location">
    <subcellularLocation>
        <location evidence="1">Nucleus</location>
    </subcellularLocation>
</comment>
<dbReference type="InterPro" id="IPR002100">
    <property type="entry name" value="TF_MADSbox"/>
</dbReference>
<dbReference type="Pfam" id="PF00319">
    <property type="entry name" value="SRF-TF"/>
    <property type="match status" value="1"/>
</dbReference>
<accession>G4TEG8</accession>
<evidence type="ECO:0000256" key="9">
    <source>
        <dbReference type="ARBA" id="ARBA00025805"/>
    </source>
</evidence>
<dbReference type="InterPro" id="IPR051795">
    <property type="entry name" value="Glycosyl_Hydrlase_43"/>
</dbReference>
<dbReference type="eggNOG" id="KOG0014">
    <property type="taxonomic scope" value="Eukaryota"/>
</dbReference>
<dbReference type="Gene3D" id="2.60.120.200">
    <property type="match status" value="1"/>
</dbReference>
<keyword evidence="14" id="KW-1185">Reference proteome</keyword>
<dbReference type="Pfam" id="PF04616">
    <property type="entry name" value="Glyco_hydro_43"/>
    <property type="match status" value="1"/>
</dbReference>
<organism evidence="13 14">
    <name type="scientific">Serendipita indica (strain DSM 11827)</name>
    <name type="common">Root endophyte fungus</name>
    <name type="synonym">Piriformospora indica</name>
    <dbReference type="NCBI Taxonomy" id="1109443"/>
    <lineage>
        <taxon>Eukaryota</taxon>
        <taxon>Fungi</taxon>
        <taxon>Dikarya</taxon>
        <taxon>Basidiomycota</taxon>
        <taxon>Agaricomycotina</taxon>
        <taxon>Agaricomycetes</taxon>
        <taxon>Sebacinales</taxon>
        <taxon>Serendipitaceae</taxon>
        <taxon>Serendipita</taxon>
    </lineage>
</organism>
<evidence type="ECO:0000256" key="4">
    <source>
        <dbReference type="ARBA" id="ARBA00023015"/>
    </source>
</evidence>
<dbReference type="GO" id="GO:0046983">
    <property type="term" value="F:protein dimerization activity"/>
    <property type="evidence" value="ECO:0007669"/>
    <property type="project" value="InterPro"/>
</dbReference>
<dbReference type="InterPro" id="IPR033896">
    <property type="entry name" value="MEF2-like_N"/>
</dbReference>
<dbReference type="Pfam" id="PF17851">
    <property type="entry name" value="GH43_C2"/>
    <property type="match status" value="1"/>
</dbReference>
<dbReference type="Proteomes" id="UP000007148">
    <property type="component" value="Unassembled WGS sequence"/>
</dbReference>
<feature type="compositionally biased region" description="Low complexity" evidence="11">
    <location>
        <begin position="309"/>
        <end position="322"/>
    </location>
</feature>
<dbReference type="SMART" id="SM00432">
    <property type="entry name" value="MADS"/>
    <property type="match status" value="1"/>
</dbReference>
<evidence type="ECO:0000313" key="14">
    <source>
        <dbReference type="Proteomes" id="UP000007148"/>
    </source>
</evidence>
<dbReference type="InterPro" id="IPR006710">
    <property type="entry name" value="Glyco_hydro_43"/>
</dbReference>
<evidence type="ECO:0000256" key="3">
    <source>
        <dbReference type="ARBA" id="ARBA00022801"/>
    </source>
</evidence>
<comment type="similarity">
    <text evidence="9">Belongs to the MEF2 family.</text>
</comment>
<evidence type="ECO:0000256" key="10">
    <source>
        <dbReference type="PIRSR" id="PIRSR606710-2"/>
    </source>
</evidence>
<dbReference type="InterPro" id="IPR023296">
    <property type="entry name" value="Glyco_hydro_beta-prop_sf"/>
</dbReference>
<feature type="compositionally biased region" description="Acidic residues" evidence="11">
    <location>
        <begin position="114"/>
        <end position="128"/>
    </location>
</feature>
<proteinExistence type="inferred from homology"/>
<feature type="site" description="Important for catalytic activity, responsible for pKa modulation of the active site Glu and correct orientation of both the proton donor and substrate" evidence="10">
    <location>
        <position position="629"/>
    </location>
</feature>